<dbReference type="Proteomes" id="UP000664265">
    <property type="component" value="Unassembled WGS sequence"/>
</dbReference>
<keyword evidence="1" id="KW-0472">Membrane</keyword>
<dbReference type="EMBL" id="JAERMS010000001">
    <property type="protein sequence ID" value="MBO1362290.1"/>
    <property type="molecule type" value="Genomic_DNA"/>
</dbReference>
<sequence length="159" mass="17956">MDYKYINQLVERYWRCETSLEEEAILRAFFSQEDIPAELLKYKEIFCYQQQETKEDVLGEDFDKRVLAKIAGPVKVKARMITMTDRLKPLFKAAAIVAIVLTLGNAAQVPFNDDSYPTGEMVKTHQSGVSVALGDSAVIDSMQHSSLDVVETPDPHLIK</sequence>
<name>A0ABS3M2D6_9BACT</name>
<keyword evidence="3" id="KW-1185">Reference proteome</keyword>
<comment type="caution">
    <text evidence="2">The sequence shown here is derived from an EMBL/GenBank/DDBJ whole genome shotgun (WGS) entry which is preliminary data.</text>
</comment>
<keyword evidence="2" id="KW-0670">Pyruvate</keyword>
<keyword evidence="1" id="KW-1133">Transmembrane helix</keyword>
<accession>A0ABS3M2D6</accession>
<evidence type="ECO:0000313" key="2">
    <source>
        <dbReference type="EMBL" id="MBO1362290.1"/>
    </source>
</evidence>
<reference evidence="2 3" key="1">
    <citation type="submission" date="2021-01" db="EMBL/GenBank/DDBJ databases">
        <title>Prevotella A2931 sp. nov.</title>
        <authorList>
            <person name="Buhl M."/>
            <person name="Oberhettinger P."/>
        </authorList>
    </citation>
    <scope>NUCLEOTIDE SEQUENCE [LARGE SCALE GENOMIC DNA]</scope>
    <source>
        <strain evidence="2 3">A2931</strain>
    </source>
</reference>
<keyword evidence="1" id="KW-0812">Transmembrane</keyword>
<feature type="transmembrane region" description="Helical" evidence="1">
    <location>
        <begin position="90"/>
        <end position="111"/>
    </location>
</feature>
<evidence type="ECO:0000313" key="3">
    <source>
        <dbReference type="Proteomes" id="UP000664265"/>
    </source>
</evidence>
<evidence type="ECO:0000256" key="1">
    <source>
        <dbReference type="SAM" id="Phobius"/>
    </source>
</evidence>
<proteinExistence type="predicted"/>
<dbReference type="RefSeq" id="WP_107581533.1">
    <property type="nucleotide sequence ID" value="NZ_JAERMS010000001.1"/>
</dbReference>
<organism evidence="2 3">
    <name type="scientific">Prevotella illustrans</name>
    <dbReference type="NCBI Taxonomy" id="2800387"/>
    <lineage>
        <taxon>Bacteria</taxon>
        <taxon>Pseudomonadati</taxon>
        <taxon>Bacteroidota</taxon>
        <taxon>Bacteroidia</taxon>
        <taxon>Bacteroidales</taxon>
        <taxon>Prevotellaceae</taxon>
        <taxon>Prevotella</taxon>
    </lineage>
</organism>
<gene>
    <name evidence="2" type="ORF">JHU38_00585</name>
</gene>
<protein>
    <submittedName>
        <fullName evidence="2">Pyruvate ferredoxin oxidoreductase</fullName>
    </submittedName>
</protein>